<keyword evidence="3" id="KW-1185">Reference proteome</keyword>
<comment type="caution">
    <text evidence="2">The sequence shown here is derived from an EMBL/GenBank/DDBJ whole genome shotgun (WGS) entry which is preliminary data.</text>
</comment>
<dbReference type="EMBL" id="QBIU01000002">
    <property type="protein sequence ID" value="MWV70123.1"/>
    <property type="molecule type" value="Genomic_DNA"/>
</dbReference>
<protein>
    <submittedName>
        <fullName evidence="2">Uncharacterized protein</fullName>
    </submittedName>
</protein>
<evidence type="ECO:0000313" key="3">
    <source>
        <dbReference type="Proteomes" id="UP000029714"/>
    </source>
</evidence>
<evidence type="ECO:0000313" key="4">
    <source>
        <dbReference type="Proteomes" id="UP000477070"/>
    </source>
</evidence>
<gene>
    <name evidence="1" type="ORF">DCO61_08975</name>
    <name evidence="2" type="ORF">LS64_008125</name>
</gene>
<accession>A0A099B8Y0</accession>
<organism evidence="2 3">
    <name type="scientific">Helicobacter saguini</name>
    <dbReference type="NCBI Taxonomy" id="1548018"/>
    <lineage>
        <taxon>Bacteria</taxon>
        <taxon>Pseudomonadati</taxon>
        <taxon>Campylobacterota</taxon>
        <taxon>Epsilonproteobacteria</taxon>
        <taxon>Campylobacterales</taxon>
        <taxon>Helicobacteraceae</taxon>
        <taxon>Helicobacter</taxon>
    </lineage>
</organism>
<dbReference type="RefSeq" id="WP_034569845.1">
    <property type="nucleotide sequence ID" value="NZ_JRMP02000012.1"/>
</dbReference>
<dbReference type="OrthoDB" id="5330174at2"/>
<reference evidence="2" key="3">
    <citation type="submission" date="2018-04" db="EMBL/GenBank/DDBJ databases">
        <authorList>
            <person name="Sheh A."/>
            <person name="Shen Z."/>
            <person name="Mannion A.J."/>
            <person name="Fox J.G."/>
        </authorList>
    </citation>
    <scope>NUCLEOTIDE SEQUENCE</scope>
    <source>
        <strain evidence="2">MIT 97-6194</strain>
    </source>
</reference>
<reference evidence="2 3" key="1">
    <citation type="journal article" date="2014" name="Genome Announc.">
        <title>Draft genome sequences of eight enterohepatic helicobacter species isolated from both laboratory and wild rodents.</title>
        <authorList>
            <person name="Sheh A."/>
            <person name="Shen Z."/>
            <person name="Fox J.G."/>
        </authorList>
    </citation>
    <scope>NUCLEOTIDE SEQUENCE [LARGE SCALE GENOMIC DNA]</scope>
    <source>
        <strain evidence="2 3">MIT 97-6194</strain>
    </source>
</reference>
<dbReference type="Proteomes" id="UP000477070">
    <property type="component" value="Unassembled WGS sequence"/>
</dbReference>
<dbReference type="AlphaFoldDB" id="A0A099B8Y0"/>
<proteinExistence type="predicted"/>
<dbReference type="Proteomes" id="UP000029714">
    <property type="component" value="Unassembled WGS sequence"/>
</dbReference>
<sequence length="96" mass="10925">MKKLLSIMLVTTTLGINAMFAKTQLDSIESSLSTNKTIEQQDVNFLFHNIDSKNIILLGEQELGETKGEFWFGLSVWISQVLSPLFRPQLVCKFCR</sequence>
<name>A0A099B8Y0_9HELI</name>
<evidence type="ECO:0000313" key="1">
    <source>
        <dbReference type="EMBL" id="MWV70123.1"/>
    </source>
</evidence>
<reference evidence="2 3" key="2">
    <citation type="journal article" date="2016" name="Infect. Immun.">
        <title>Helicobacter saguini, a Novel Helicobacter Isolated from Cotton-Top Tamarins with Ulcerative Colitis, Has Proinflammatory Properties and Induces Typhlocolitis and Dysplasia in Gnotobiotic IL-10-/- Mice.</title>
        <authorList>
            <person name="Shen Z."/>
            <person name="Mannion A."/>
            <person name="Whary M.T."/>
            <person name="Muthupalani S."/>
            <person name="Sheh A."/>
            <person name="Feng Y."/>
            <person name="Gong G."/>
            <person name="Vandamme P."/>
            <person name="Holcombe H.R."/>
            <person name="Paster B.J."/>
            <person name="Fox J.G."/>
        </authorList>
    </citation>
    <scope>NUCLEOTIDE SEQUENCE [LARGE SCALE GENOMIC DNA]</scope>
    <source>
        <strain evidence="2 3">MIT 97-6194</strain>
    </source>
</reference>
<dbReference type="EMBL" id="JRMP02000012">
    <property type="protein sequence ID" value="TLD93750.1"/>
    <property type="molecule type" value="Genomic_DNA"/>
</dbReference>
<evidence type="ECO:0000313" key="2">
    <source>
        <dbReference type="EMBL" id="TLD93750.1"/>
    </source>
</evidence>
<reference evidence="1 4" key="4">
    <citation type="submission" date="2019-12" db="EMBL/GenBank/DDBJ databases">
        <title>Multi-Generational Helicobacter saguini Isolates.</title>
        <authorList>
            <person name="Mannion A."/>
            <person name="Shen Z."/>
            <person name="Fox J.G."/>
        </authorList>
    </citation>
    <scope>NUCLEOTIDE SEQUENCE [LARGE SCALE GENOMIC DNA]</scope>
    <source>
        <strain evidence="1">16-048</strain>
        <strain evidence="4">16-048 (F4)</strain>
    </source>
</reference>